<dbReference type="KEGG" id="naci:NUH88_01330"/>
<feature type="domain" description="DUF1468" evidence="2">
    <location>
        <begin position="7"/>
        <end position="149"/>
    </location>
</feature>
<keyword evidence="1" id="KW-1133">Transmembrane helix</keyword>
<dbReference type="EMBL" id="CP102480">
    <property type="protein sequence ID" value="UUX50342.1"/>
    <property type="molecule type" value="Genomic_DNA"/>
</dbReference>
<accession>A0A9J7AT40</accession>
<dbReference type="InterPro" id="IPR009936">
    <property type="entry name" value="DUF1468"/>
</dbReference>
<dbReference type="AlphaFoldDB" id="A0A9J7AT40"/>
<feature type="transmembrane region" description="Helical" evidence="1">
    <location>
        <begin position="41"/>
        <end position="61"/>
    </location>
</feature>
<sequence length="165" mass="18719">MRRAELVTAVVLAAFSIYLMWKSTELNIGWVEYEGPGGGAWPFWLAAVMLVCNIWTIVNWVRKATPQSRSVEQFMDAHAIRMFVLVGGSVVALVAMVHFIGVYGAVPVFLLFYLRVLGRHTWRLTVPVAVSAPVVIFFFFDVAMRIVLPKGYLEPLFYPLYDIFL</sequence>
<evidence type="ECO:0000313" key="4">
    <source>
        <dbReference type="Proteomes" id="UP001060336"/>
    </source>
</evidence>
<proteinExistence type="predicted"/>
<organism evidence="3 4">
    <name type="scientific">Nisaea acidiphila</name>
    <dbReference type="NCBI Taxonomy" id="1862145"/>
    <lineage>
        <taxon>Bacteria</taxon>
        <taxon>Pseudomonadati</taxon>
        <taxon>Pseudomonadota</taxon>
        <taxon>Alphaproteobacteria</taxon>
        <taxon>Rhodospirillales</taxon>
        <taxon>Thalassobaculaceae</taxon>
        <taxon>Nisaea</taxon>
    </lineage>
</organism>
<keyword evidence="1" id="KW-0472">Membrane</keyword>
<feature type="transmembrane region" description="Helical" evidence="1">
    <location>
        <begin position="82"/>
        <end position="114"/>
    </location>
</feature>
<keyword evidence="1" id="KW-0812">Transmembrane</keyword>
<evidence type="ECO:0000313" key="3">
    <source>
        <dbReference type="EMBL" id="UUX50342.1"/>
    </source>
</evidence>
<feature type="transmembrane region" description="Helical" evidence="1">
    <location>
        <begin position="126"/>
        <end position="148"/>
    </location>
</feature>
<evidence type="ECO:0000259" key="2">
    <source>
        <dbReference type="Pfam" id="PF07331"/>
    </source>
</evidence>
<name>A0A9J7AT40_9PROT</name>
<feature type="transmembrane region" description="Helical" evidence="1">
    <location>
        <begin position="5"/>
        <end position="21"/>
    </location>
</feature>
<protein>
    <submittedName>
        <fullName evidence="3">Tripartite tricarboxylate transporter TctB family protein</fullName>
    </submittedName>
</protein>
<evidence type="ECO:0000256" key="1">
    <source>
        <dbReference type="SAM" id="Phobius"/>
    </source>
</evidence>
<dbReference type="RefSeq" id="WP_257769496.1">
    <property type="nucleotide sequence ID" value="NZ_CP102480.1"/>
</dbReference>
<keyword evidence="4" id="KW-1185">Reference proteome</keyword>
<dbReference type="Proteomes" id="UP001060336">
    <property type="component" value="Chromosome"/>
</dbReference>
<gene>
    <name evidence="3" type="ORF">NUH88_01330</name>
</gene>
<reference evidence="3" key="1">
    <citation type="submission" date="2022-08" db="EMBL/GenBank/DDBJ databases">
        <title>Nisaea acidiphila sp. nov., isolated from a marine algal debris and emended description of the genus Nisaea Urios et al. 2008.</title>
        <authorList>
            <person name="Kwon K."/>
        </authorList>
    </citation>
    <scope>NUCLEOTIDE SEQUENCE</scope>
    <source>
        <strain evidence="3">MEBiC11861</strain>
    </source>
</reference>
<dbReference type="Pfam" id="PF07331">
    <property type="entry name" value="TctB"/>
    <property type="match status" value="1"/>
</dbReference>